<gene>
    <name evidence="8" type="primary">hrpB</name>
    <name evidence="8" type="ORF">G3T16_02430</name>
</gene>
<name>A0A6C0U6J7_9GAMM</name>
<reference evidence="8 9" key="1">
    <citation type="submission" date="2020-02" db="EMBL/GenBank/DDBJ databases">
        <title>Genome sequencing for Kineobactrum sp. M2.</title>
        <authorList>
            <person name="Park S.-J."/>
        </authorList>
    </citation>
    <scope>NUCLEOTIDE SEQUENCE [LARGE SCALE GENOMIC DNA]</scope>
    <source>
        <strain evidence="8 9">M2</strain>
    </source>
</reference>
<dbReference type="InterPro" id="IPR014001">
    <property type="entry name" value="Helicase_ATP-bd"/>
</dbReference>
<evidence type="ECO:0000256" key="5">
    <source>
        <dbReference type="SAM" id="MobiDB-lite"/>
    </source>
</evidence>
<dbReference type="InterPro" id="IPR001650">
    <property type="entry name" value="Helicase_C-like"/>
</dbReference>
<dbReference type="AlphaFoldDB" id="A0A6C0U6J7"/>
<accession>A0A6C0U6J7</accession>
<dbReference type="Gene3D" id="3.40.50.300">
    <property type="entry name" value="P-loop containing nucleotide triphosphate hydrolases"/>
    <property type="match status" value="2"/>
</dbReference>
<evidence type="ECO:0000256" key="3">
    <source>
        <dbReference type="ARBA" id="ARBA00022806"/>
    </source>
</evidence>
<dbReference type="KEGG" id="kim:G3T16_02430"/>
<dbReference type="InterPro" id="IPR027417">
    <property type="entry name" value="P-loop_NTPase"/>
</dbReference>
<dbReference type="InterPro" id="IPR049614">
    <property type="entry name" value="HrpB_DEXH"/>
</dbReference>
<dbReference type="PROSITE" id="PS51192">
    <property type="entry name" value="HELICASE_ATP_BIND_1"/>
    <property type="match status" value="1"/>
</dbReference>
<dbReference type="InterPro" id="IPR013689">
    <property type="entry name" value="RNA_helicase_ATP-dep_HrpB_C"/>
</dbReference>
<dbReference type="EMBL" id="CP048711">
    <property type="protein sequence ID" value="QIB67503.1"/>
    <property type="molecule type" value="Genomic_DNA"/>
</dbReference>
<dbReference type="GO" id="GO:0003676">
    <property type="term" value="F:nucleic acid binding"/>
    <property type="evidence" value="ECO:0007669"/>
    <property type="project" value="InterPro"/>
</dbReference>
<feature type="region of interest" description="Disordered" evidence="5">
    <location>
        <begin position="822"/>
        <end position="850"/>
    </location>
</feature>
<organism evidence="8 9">
    <name type="scientific">Kineobactrum salinum</name>
    <dbReference type="NCBI Taxonomy" id="2708301"/>
    <lineage>
        <taxon>Bacteria</taxon>
        <taxon>Pseudomonadati</taxon>
        <taxon>Pseudomonadota</taxon>
        <taxon>Gammaproteobacteria</taxon>
        <taxon>Cellvibrionales</taxon>
        <taxon>Halieaceae</taxon>
        <taxon>Kineobactrum</taxon>
    </lineage>
</organism>
<dbReference type="PANTHER" id="PTHR43519">
    <property type="entry name" value="ATP-DEPENDENT RNA HELICASE HRPB"/>
    <property type="match status" value="1"/>
</dbReference>
<dbReference type="Proteomes" id="UP000477680">
    <property type="component" value="Chromosome"/>
</dbReference>
<dbReference type="Pfam" id="PF08482">
    <property type="entry name" value="HrpB_C"/>
    <property type="match status" value="1"/>
</dbReference>
<protein>
    <submittedName>
        <fullName evidence="8">ATP-dependent helicase HrpB</fullName>
    </submittedName>
</protein>
<dbReference type="GO" id="GO:0005524">
    <property type="term" value="F:ATP binding"/>
    <property type="evidence" value="ECO:0007669"/>
    <property type="project" value="UniProtKB-KW"/>
</dbReference>
<keyword evidence="1" id="KW-0547">Nucleotide-binding</keyword>
<dbReference type="InterPro" id="IPR010225">
    <property type="entry name" value="HrpB"/>
</dbReference>
<keyword evidence="3 8" id="KW-0347">Helicase</keyword>
<dbReference type="CDD" id="cd17990">
    <property type="entry name" value="DEXHc_HrpB"/>
    <property type="match status" value="1"/>
</dbReference>
<evidence type="ECO:0000256" key="4">
    <source>
        <dbReference type="ARBA" id="ARBA00022840"/>
    </source>
</evidence>
<dbReference type="GO" id="GO:0004386">
    <property type="term" value="F:helicase activity"/>
    <property type="evidence" value="ECO:0007669"/>
    <property type="project" value="UniProtKB-KW"/>
</dbReference>
<evidence type="ECO:0000256" key="2">
    <source>
        <dbReference type="ARBA" id="ARBA00022801"/>
    </source>
</evidence>
<dbReference type="PIRSF" id="PIRSF005496">
    <property type="entry name" value="ATP_hel_hrpB"/>
    <property type="match status" value="1"/>
</dbReference>
<proteinExistence type="predicted"/>
<dbReference type="InterPro" id="IPR007502">
    <property type="entry name" value="Helicase-assoc_dom"/>
</dbReference>
<dbReference type="PROSITE" id="PS51194">
    <property type="entry name" value="HELICASE_CTER"/>
    <property type="match status" value="1"/>
</dbReference>
<dbReference type="SUPFAM" id="SSF52540">
    <property type="entry name" value="P-loop containing nucleoside triphosphate hydrolases"/>
    <property type="match status" value="1"/>
</dbReference>
<evidence type="ECO:0000256" key="1">
    <source>
        <dbReference type="ARBA" id="ARBA00022741"/>
    </source>
</evidence>
<dbReference type="CDD" id="cd18791">
    <property type="entry name" value="SF2_C_RHA"/>
    <property type="match status" value="1"/>
</dbReference>
<dbReference type="SMART" id="SM00847">
    <property type="entry name" value="HA2"/>
    <property type="match status" value="1"/>
</dbReference>
<dbReference type="Gene3D" id="1.20.120.1080">
    <property type="match status" value="1"/>
</dbReference>
<dbReference type="FunFam" id="3.40.50.300:FF:002125">
    <property type="entry name" value="ATP-dependent helicase HrpB"/>
    <property type="match status" value="1"/>
</dbReference>
<dbReference type="SMART" id="SM00490">
    <property type="entry name" value="HELICc"/>
    <property type="match status" value="1"/>
</dbReference>
<keyword evidence="2" id="KW-0378">Hydrolase</keyword>
<sequence>MSSFPVTELLPALREALAQGRDVVLEAAPGAGKTTVVPLALLPQAWLAGQIILLVQPRRVAARAAAARMAELLGEAVGQTIGYRIRLDSCVSDSTRVEVITEGILARRLQRDPGLNGVGLVVFDEFHERNLDSELGLALVLQGRELFREGPPLRLLVMSATLEAVPVAALLEHPAVLHSTGRQFPVTIEYGRAPGRNEPLAGAVARTVQLALRHQAGSVLVFLPGQAEINRVAGRLAEESQRDVMVAPLHGGLSLARQQQAIAPCPQGRRKVVLATNIAETSLTIEGISTVVDCGLERQPVFDTATGTTHLLTRRISRASAAQRAGRAGRLGPGHCYRLWSEEQQGRLPAQRQPELQQSDLAPLVLQLLAWGVQDPAELRWMEPPPAANYQQALAVLALCGAAFARDTATWQLTPHGVTLAQLPLHPRLGHMLLTGAQWGVLDTAALLAAALVERNPLAGREADLAATLAVLNGERPCPREFQPWLRRCRQQAAQYRRMIKGLTTARAGTVPPALEDAPGLLVAVAWPDRIARRRAGGDPGQYQLANGRSATLSVTDALCAQTWLATADVAGSRDAATDRIYSATALNPACFSDLLASLVSNEETAEWDTRSEQFSARSRRLVGRLELDSVPLEPVPEEALQRALAELLRRRGLQLLPWTPELQQWRARVALLRRLDLAAGQADSPWPDLGDEALLDQLEQWLLPWLGPVRKLQDFARLDLKGILLALLPWPLPADLERLAPERLAVPSGSSIRIDYLPPTPVLAVKLQEMFGCVRTPTVAAGRQSLQLQLLSPARRPLQVTQDLSSFWRDVYPQVRKEMKGRYPKHPWPEDPLQALPTAHTNRRLQQPR</sequence>
<evidence type="ECO:0000259" key="6">
    <source>
        <dbReference type="PROSITE" id="PS51192"/>
    </source>
</evidence>
<dbReference type="GO" id="GO:0016787">
    <property type="term" value="F:hydrolase activity"/>
    <property type="evidence" value="ECO:0007669"/>
    <property type="project" value="UniProtKB-KW"/>
</dbReference>
<dbReference type="Pfam" id="PF00270">
    <property type="entry name" value="DEAD"/>
    <property type="match status" value="1"/>
</dbReference>
<keyword evidence="9" id="KW-1185">Reference proteome</keyword>
<evidence type="ECO:0000259" key="7">
    <source>
        <dbReference type="PROSITE" id="PS51194"/>
    </source>
</evidence>
<keyword evidence="4" id="KW-0067">ATP-binding</keyword>
<evidence type="ECO:0000313" key="8">
    <source>
        <dbReference type="EMBL" id="QIB67503.1"/>
    </source>
</evidence>
<dbReference type="Pfam" id="PF00271">
    <property type="entry name" value="Helicase_C"/>
    <property type="match status" value="1"/>
</dbReference>
<evidence type="ECO:0000313" key="9">
    <source>
        <dbReference type="Proteomes" id="UP000477680"/>
    </source>
</evidence>
<dbReference type="PANTHER" id="PTHR43519:SF1">
    <property type="entry name" value="ATP-DEPENDENT RNA HELICASE HRPB"/>
    <property type="match status" value="1"/>
</dbReference>
<dbReference type="InterPro" id="IPR011545">
    <property type="entry name" value="DEAD/DEAH_box_helicase_dom"/>
</dbReference>
<feature type="domain" description="Helicase C-terminal" evidence="7">
    <location>
        <begin position="206"/>
        <end position="372"/>
    </location>
</feature>
<dbReference type="NCBIfam" id="TIGR01970">
    <property type="entry name" value="DEAH_box_HrpB"/>
    <property type="match status" value="1"/>
</dbReference>
<feature type="domain" description="Helicase ATP-binding" evidence="6">
    <location>
        <begin position="14"/>
        <end position="162"/>
    </location>
</feature>
<dbReference type="SMART" id="SM00487">
    <property type="entry name" value="DEXDc"/>
    <property type="match status" value="1"/>
</dbReference>